<evidence type="ECO:0000313" key="1">
    <source>
        <dbReference type="EMBL" id="CAK9276046.1"/>
    </source>
</evidence>
<organism evidence="1 2">
    <name type="scientific">Sphagnum jensenii</name>
    <dbReference type="NCBI Taxonomy" id="128206"/>
    <lineage>
        <taxon>Eukaryota</taxon>
        <taxon>Viridiplantae</taxon>
        <taxon>Streptophyta</taxon>
        <taxon>Embryophyta</taxon>
        <taxon>Bryophyta</taxon>
        <taxon>Sphagnophytina</taxon>
        <taxon>Sphagnopsida</taxon>
        <taxon>Sphagnales</taxon>
        <taxon>Sphagnaceae</taxon>
        <taxon>Sphagnum</taxon>
    </lineage>
</organism>
<evidence type="ECO:0000313" key="2">
    <source>
        <dbReference type="Proteomes" id="UP001497444"/>
    </source>
</evidence>
<dbReference type="Proteomes" id="UP001497444">
    <property type="component" value="Chromosome 7"/>
</dbReference>
<dbReference type="EMBL" id="OZ020102">
    <property type="protein sequence ID" value="CAK9276046.1"/>
    <property type="molecule type" value="Genomic_DNA"/>
</dbReference>
<protein>
    <submittedName>
        <fullName evidence="1">Uncharacterized protein</fullName>
    </submittedName>
</protein>
<proteinExistence type="predicted"/>
<keyword evidence="2" id="KW-1185">Reference proteome</keyword>
<name>A0ABP0XCE3_9BRYO</name>
<gene>
    <name evidence="1" type="ORF">CSSPJE1EN1_LOCUS21524</name>
</gene>
<reference evidence="1" key="1">
    <citation type="submission" date="2024-02" db="EMBL/GenBank/DDBJ databases">
        <authorList>
            <consortium name="ELIXIR-Norway"/>
            <consortium name="Elixir Norway"/>
        </authorList>
    </citation>
    <scope>NUCLEOTIDE SEQUENCE</scope>
</reference>
<sequence length="136" mass="14872">MFVMAAVVVRELGIMHLVAGSKTYKTMSRVVTQALGQINERMNSETLMQDVATVLENTHLNGDLDVDIGNPSLCDPIMAGQTDALVSNSDTDADDDCERGLQLVEPIDDELEFGNTELENLVLLEGPQQILQLILQ</sequence>
<accession>A0ABP0XCE3</accession>